<keyword evidence="3" id="KW-1185">Reference proteome</keyword>
<keyword evidence="1" id="KW-1133">Transmembrane helix</keyword>
<dbReference type="OrthoDB" id="2919534at2759"/>
<dbReference type="AlphaFoldDB" id="A0A314Z723"/>
<feature type="transmembrane region" description="Helical" evidence="1">
    <location>
        <begin position="34"/>
        <end position="56"/>
    </location>
</feature>
<proteinExistence type="predicted"/>
<evidence type="ECO:0000313" key="2">
    <source>
        <dbReference type="EMBL" id="PQQ17332.1"/>
    </source>
</evidence>
<sequence>MPSTEQLGLESEVFAPYHQLLHAFNGTRVRTLGFINLLASIGLLPAQTGIIARFIVVDHPNPYLAIFGRPLLKHLHVTLYHHSLTFCLLTFLGVTTIFADFDQKHSTHVTYAIHAESRSIKPWTIIGKNTHGPNLWKTWNS</sequence>
<dbReference type="Proteomes" id="UP000250321">
    <property type="component" value="Unassembled WGS sequence"/>
</dbReference>
<comment type="caution">
    <text evidence="2">The sequence shown here is derived from an EMBL/GenBank/DDBJ whole genome shotgun (WGS) entry which is preliminary data.</text>
</comment>
<feature type="transmembrane region" description="Helical" evidence="1">
    <location>
        <begin position="79"/>
        <end position="99"/>
    </location>
</feature>
<protein>
    <submittedName>
        <fullName evidence="2">Uncharacterized protein</fullName>
    </submittedName>
</protein>
<gene>
    <name evidence="2" type="ORF">Pyn_21393</name>
</gene>
<evidence type="ECO:0000256" key="1">
    <source>
        <dbReference type="SAM" id="Phobius"/>
    </source>
</evidence>
<dbReference type="EMBL" id="PJQY01000155">
    <property type="protein sequence ID" value="PQQ17332.1"/>
    <property type="molecule type" value="Genomic_DNA"/>
</dbReference>
<organism evidence="2 3">
    <name type="scientific">Prunus yedoensis var. nudiflora</name>
    <dbReference type="NCBI Taxonomy" id="2094558"/>
    <lineage>
        <taxon>Eukaryota</taxon>
        <taxon>Viridiplantae</taxon>
        <taxon>Streptophyta</taxon>
        <taxon>Embryophyta</taxon>
        <taxon>Tracheophyta</taxon>
        <taxon>Spermatophyta</taxon>
        <taxon>Magnoliopsida</taxon>
        <taxon>eudicotyledons</taxon>
        <taxon>Gunneridae</taxon>
        <taxon>Pentapetalae</taxon>
        <taxon>rosids</taxon>
        <taxon>fabids</taxon>
        <taxon>Rosales</taxon>
        <taxon>Rosaceae</taxon>
        <taxon>Amygdaloideae</taxon>
        <taxon>Amygdaleae</taxon>
        <taxon>Prunus</taxon>
    </lineage>
</organism>
<keyword evidence="1" id="KW-0812">Transmembrane</keyword>
<reference evidence="2 3" key="1">
    <citation type="submission" date="2018-02" db="EMBL/GenBank/DDBJ databases">
        <title>Draft genome of wild Prunus yedoensis var. nudiflora.</title>
        <authorList>
            <person name="Baek S."/>
            <person name="Kim J.-H."/>
            <person name="Choi K."/>
            <person name="Kim G.-B."/>
            <person name="Cho A."/>
            <person name="Jang H."/>
            <person name="Shin C.-H."/>
            <person name="Yu H.-J."/>
            <person name="Mun J.-H."/>
        </authorList>
    </citation>
    <scope>NUCLEOTIDE SEQUENCE [LARGE SCALE GENOMIC DNA]</scope>
    <source>
        <strain evidence="3">cv. Jeju island</strain>
        <tissue evidence="2">Leaf</tissue>
    </source>
</reference>
<accession>A0A314Z723</accession>
<evidence type="ECO:0000313" key="3">
    <source>
        <dbReference type="Proteomes" id="UP000250321"/>
    </source>
</evidence>
<name>A0A314Z723_PRUYE</name>
<keyword evidence="1" id="KW-0472">Membrane</keyword>